<reference evidence="2 3" key="1">
    <citation type="submission" date="2018-04" db="EMBL/GenBank/DDBJ databases">
        <title>Pelagivirga bohaiensis gen. nov., sp. nov., a bacterium isolated from the Bohai Sea.</title>
        <authorList>
            <person name="Ji X."/>
        </authorList>
    </citation>
    <scope>NUCLEOTIDE SEQUENCE [LARGE SCALE GENOMIC DNA]</scope>
    <source>
        <strain evidence="2 3">BH-SD16</strain>
    </source>
</reference>
<evidence type="ECO:0000313" key="2">
    <source>
        <dbReference type="EMBL" id="PVA06171.1"/>
    </source>
</evidence>
<evidence type="ECO:0000256" key="1">
    <source>
        <dbReference type="SAM" id="SignalP"/>
    </source>
</evidence>
<dbReference type="EMBL" id="QCYG01000007">
    <property type="protein sequence ID" value="PVA06171.1"/>
    <property type="molecule type" value="Genomic_DNA"/>
</dbReference>
<name>A0A2T7FVH9_9RHOB</name>
<dbReference type="OrthoDB" id="7841298at2"/>
<dbReference type="RefSeq" id="WP_108641345.1">
    <property type="nucleotide sequence ID" value="NZ_QCYG01000007.1"/>
</dbReference>
<dbReference type="AlphaFoldDB" id="A0A2T7FVH9"/>
<proteinExistence type="predicted"/>
<organism evidence="2 3">
    <name type="scientific">Thalassorhabdomicrobium marinisediminis</name>
    <dbReference type="NCBI Taxonomy" id="2170577"/>
    <lineage>
        <taxon>Bacteria</taxon>
        <taxon>Pseudomonadati</taxon>
        <taxon>Pseudomonadota</taxon>
        <taxon>Alphaproteobacteria</taxon>
        <taxon>Rhodobacterales</taxon>
        <taxon>Paracoccaceae</taxon>
        <taxon>Thalassorhabdomicrobium</taxon>
    </lineage>
</organism>
<keyword evidence="1" id="KW-0732">Signal</keyword>
<accession>A0A2T7FVH9</accession>
<dbReference type="Proteomes" id="UP000244817">
    <property type="component" value="Unassembled WGS sequence"/>
</dbReference>
<keyword evidence="3" id="KW-1185">Reference proteome</keyword>
<comment type="caution">
    <text evidence="2">The sequence shown here is derived from an EMBL/GenBank/DDBJ whole genome shotgun (WGS) entry which is preliminary data.</text>
</comment>
<sequence>MFMRFAPLAVAAVVAMPATAQQSQSEALFELLHLPEVIDIMRQEGISYGETIGADLTSGPPSAEWNMVVQQIYDYDVMMGIVQEDFEASLDGVDLAPILDFFDSEQGQNIVELEVTARRALLDQAVEEASEEAAAIAAADGDPRFEQVETFVEINNLVELNVASALNSNLAFYAGLLDGNAFDGVLSEDQILDDVWSQEAEVRASTSEWIHSFLFMAYQPLEDADLDAYIAFSQTEAGGHVNRAMFDSFDRLFTGISHALGRAAASEMSTQEL</sequence>
<feature type="signal peptide" evidence="1">
    <location>
        <begin position="1"/>
        <end position="20"/>
    </location>
</feature>
<gene>
    <name evidence="2" type="ORF">DC363_11690</name>
</gene>
<protein>
    <submittedName>
        <fullName evidence="2">Uncharacterized protein</fullName>
    </submittedName>
</protein>
<feature type="chain" id="PRO_5015768948" evidence="1">
    <location>
        <begin position="21"/>
        <end position="273"/>
    </location>
</feature>
<evidence type="ECO:0000313" key="3">
    <source>
        <dbReference type="Proteomes" id="UP000244817"/>
    </source>
</evidence>